<reference evidence="2 3" key="1">
    <citation type="submission" date="2015-10" db="EMBL/GenBank/DDBJ databases">
        <title>Draft genome of Bosea thiooxidans.</title>
        <authorList>
            <person name="Wang X."/>
        </authorList>
    </citation>
    <scope>NUCLEOTIDE SEQUENCE [LARGE SCALE GENOMIC DNA]</scope>
    <source>
        <strain evidence="2 3">CGMCC 9174</strain>
    </source>
</reference>
<evidence type="ECO:0008006" key="4">
    <source>
        <dbReference type="Google" id="ProtNLM"/>
    </source>
</evidence>
<evidence type="ECO:0000313" key="2">
    <source>
        <dbReference type="EMBL" id="KQK29232.1"/>
    </source>
</evidence>
<protein>
    <recommendedName>
        <fullName evidence="4">GlsB/YeaQ/YmgE family stress response membrane protein</fullName>
    </recommendedName>
</protein>
<keyword evidence="1" id="KW-0472">Membrane</keyword>
<keyword evidence="1" id="KW-1133">Transmembrane helix</keyword>
<comment type="caution">
    <text evidence="2">The sequence shown here is derived from an EMBL/GenBank/DDBJ whole genome shotgun (WGS) entry which is preliminary data.</text>
</comment>
<gene>
    <name evidence="2" type="ORF">ARD30_18515</name>
</gene>
<feature type="transmembrane region" description="Helical" evidence="1">
    <location>
        <begin position="38"/>
        <end position="59"/>
    </location>
</feature>
<dbReference type="EMBL" id="LMAR01000051">
    <property type="protein sequence ID" value="KQK29232.1"/>
    <property type="molecule type" value="Genomic_DNA"/>
</dbReference>
<dbReference type="STRING" id="53254.SAMN05660750_00581"/>
<evidence type="ECO:0000313" key="3">
    <source>
        <dbReference type="Proteomes" id="UP000051562"/>
    </source>
</evidence>
<dbReference type="RefSeq" id="WP_055729402.1">
    <property type="nucleotide sequence ID" value="NZ_LMAR01000051.1"/>
</dbReference>
<dbReference type="AlphaFoldDB" id="A0A0Q3I2Y7"/>
<accession>A0A0Q3I2Y7</accession>
<evidence type="ECO:0000256" key="1">
    <source>
        <dbReference type="SAM" id="Phobius"/>
    </source>
</evidence>
<keyword evidence="3" id="KW-1185">Reference proteome</keyword>
<dbReference type="Proteomes" id="UP000051562">
    <property type="component" value="Unassembled WGS sequence"/>
</dbReference>
<organism evidence="2 3">
    <name type="scientific">Bosea thiooxidans</name>
    <dbReference type="NCBI Taxonomy" id="53254"/>
    <lineage>
        <taxon>Bacteria</taxon>
        <taxon>Pseudomonadati</taxon>
        <taxon>Pseudomonadota</taxon>
        <taxon>Alphaproteobacteria</taxon>
        <taxon>Hyphomicrobiales</taxon>
        <taxon>Boseaceae</taxon>
        <taxon>Bosea</taxon>
    </lineage>
</organism>
<keyword evidence="1" id="KW-0812">Transmembrane</keyword>
<sequence>MSGMLWGALVGALIGLWGGMQRSAAVNGGRVSFHGADLLILIFGALVAAAFGAAVGYGLSGMR</sequence>
<proteinExistence type="predicted"/>
<name>A0A0Q3I2Y7_9HYPH</name>